<evidence type="ECO:0000256" key="2">
    <source>
        <dbReference type="ARBA" id="ARBA00022475"/>
    </source>
</evidence>
<dbReference type="GO" id="GO:0005886">
    <property type="term" value="C:plasma membrane"/>
    <property type="evidence" value="ECO:0007669"/>
    <property type="project" value="UniProtKB-SubCell"/>
</dbReference>
<dbReference type="Pfam" id="PF10035">
    <property type="entry name" value="DUF2179"/>
    <property type="match status" value="1"/>
</dbReference>
<reference evidence="8 9" key="1">
    <citation type="submission" date="2018-02" db="EMBL/GenBank/DDBJ databases">
        <title>Mycoplasma marinum and Mycoplasma todarodis sp. nov., moderately halophilic and psychrotolerant mycoplasmas isolated from cephalopods.</title>
        <authorList>
            <person name="Viver T."/>
        </authorList>
    </citation>
    <scope>NUCLEOTIDE SEQUENCE [LARGE SCALE GENOMIC DNA]</scope>
    <source>
        <strain evidence="8 9">5H</strain>
    </source>
</reference>
<dbReference type="Proteomes" id="UP000291072">
    <property type="component" value="Unassembled WGS sequence"/>
</dbReference>
<feature type="transmembrane region" description="Helical" evidence="6">
    <location>
        <begin position="58"/>
        <end position="78"/>
    </location>
</feature>
<evidence type="ECO:0000256" key="6">
    <source>
        <dbReference type="SAM" id="Phobius"/>
    </source>
</evidence>
<feature type="transmembrane region" description="Helical" evidence="6">
    <location>
        <begin position="214"/>
        <end position="234"/>
    </location>
</feature>
<evidence type="ECO:0000256" key="5">
    <source>
        <dbReference type="ARBA" id="ARBA00023136"/>
    </source>
</evidence>
<feature type="domain" description="DUF2179" evidence="7">
    <location>
        <begin position="267"/>
        <end position="321"/>
    </location>
</feature>
<dbReference type="AlphaFoldDB" id="A0A4R0XSA5"/>
<comment type="subcellular location">
    <subcellularLocation>
        <location evidence="1">Cell membrane</location>
        <topology evidence="1">Multi-pass membrane protein</topology>
    </subcellularLocation>
</comment>
<dbReference type="EMBL" id="PSZP01000032">
    <property type="protein sequence ID" value="TCG10577.1"/>
    <property type="molecule type" value="Genomic_DNA"/>
</dbReference>
<gene>
    <name evidence="8" type="ORF">C4B25_03635</name>
</gene>
<evidence type="ECO:0000313" key="9">
    <source>
        <dbReference type="Proteomes" id="UP000291072"/>
    </source>
</evidence>
<dbReference type="InterPro" id="IPR051461">
    <property type="entry name" value="UPF0750_membrane"/>
</dbReference>
<dbReference type="InterPro" id="IPR019264">
    <property type="entry name" value="DUF2179"/>
</dbReference>
<dbReference type="InterPro" id="IPR015867">
    <property type="entry name" value="N-reg_PII/ATP_PRibTrfase_C"/>
</dbReference>
<dbReference type="RefSeq" id="WP_131613679.1">
    <property type="nucleotide sequence ID" value="NZ_PSZP01000032.1"/>
</dbReference>
<evidence type="ECO:0000259" key="7">
    <source>
        <dbReference type="Pfam" id="PF10035"/>
    </source>
</evidence>
<protein>
    <recommendedName>
        <fullName evidence="7">DUF2179 domain-containing protein</fullName>
    </recommendedName>
</protein>
<dbReference type="OrthoDB" id="401129at2"/>
<sequence length="329" mass="36764">MDKNLIRKWAWIITILIVSSFLFSLGVKLFVSSAKTFSSGLGAFPQFLTYITDLDQKYFSILYFLFNIPFLIVFFFLVRKKFIILTFVWLLFQLTWGQSMEIMPGIKDADPFHIGLYKTAQGGKETTIGLVTENWAIIIQPCVGAVITGTGTALAWKTGGSSGGADIITYYISTRKQKSPGVVATIVSLSIALTMIVIQTIMGNVPIGDDPTQMLFGPITWGTLGYIFISSAILSKIYPRYKKVEVVISSNKVEQIVRYFKYTGYVHGYNVSTMKSGYTGKEVKTIRTVMLFLELKPILKKLKEIDPNVWISTTVVSGIIGNFNHKSVE</sequence>
<dbReference type="PANTHER" id="PTHR33545:SF5">
    <property type="entry name" value="UPF0750 MEMBRANE PROTEIN YITT"/>
    <property type="match status" value="1"/>
</dbReference>
<feature type="transmembrane region" description="Helical" evidence="6">
    <location>
        <begin position="182"/>
        <end position="202"/>
    </location>
</feature>
<feature type="transmembrane region" description="Helical" evidence="6">
    <location>
        <begin position="9"/>
        <end position="31"/>
    </location>
</feature>
<dbReference type="Gene3D" id="3.30.70.120">
    <property type="match status" value="1"/>
</dbReference>
<dbReference type="InterPro" id="IPR003740">
    <property type="entry name" value="YitT"/>
</dbReference>
<organism evidence="8 9">
    <name type="scientific">Mycoplasma todarodis</name>
    <dbReference type="NCBI Taxonomy" id="1937191"/>
    <lineage>
        <taxon>Bacteria</taxon>
        <taxon>Bacillati</taxon>
        <taxon>Mycoplasmatota</taxon>
        <taxon>Mollicutes</taxon>
        <taxon>Mycoplasmataceae</taxon>
        <taxon>Mycoplasma</taxon>
    </lineage>
</organism>
<dbReference type="PANTHER" id="PTHR33545">
    <property type="entry name" value="UPF0750 MEMBRANE PROTEIN YITT-RELATED"/>
    <property type="match status" value="1"/>
</dbReference>
<evidence type="ECO:0000256" key="4">
    <source>
        <dbReference type="ARBA" id="ARBA00022989"/>
    </source>
</evidence>
<evidence type="ECO:0000256" key="3">
    <source>
        <dbReference type="ARBA" id="ARBA00022692"/>
    </source>
</evidence>
<accession>A0A4R0XSA5</accession>
<comment type="caution">
    <text evidence="8">The sequence shown here is derived from an EMBL/GenBank/DDBJ whole genome shotgun (WGS) entry which is preliminary data.</text>
</comment>
<proteinExistence type="predicted"/>
<keyword evidence="9" id="KW-1185">Reference proteome</keyword>
<dbReference type="Pfam" id="PF02588">
    <property type="entry name" value="YitT_membrane"/>
    <property type="match status" value="1"/>
</dbReference>
<keyword evidence="2" id="KW-1003">Cell membrane</keyword>
<evidence type="ECO:0000313" key="8">
    <source>
        <dbReference type="EMBL" id="TCG10577.1"/>
    </source>
</evidence>
<keyword evidence="4 6" id="KW-1133">Transmembrane helix</keyword>
<keyword evidence="3 6" id="KW-0812">Transmembrane</keyword>
<evidence type="ECO:0000256" key="1">
    <source>
        <dbReference type="ARBA" id="ARBA00004651"/>
    </source>
</evidence>
<keyword evidence="5 6" id="KW-0472">Membrane</keyword>
<name>A0A4R0XSA5_9MOLU</name>